<sequence length="102" mass="11399">MGTMLIKQRVFDIDRWAKWFYQPELDAARREHGLTVAGTFVDAYHDHTVIVVLEAETEEAARTYENSQTLADARERCGAAGFPDGVWLGTKPIVNPYLTAGA</sequence>
<protein>
    <submittedName>
        <fullName evidence="1">Uncharacterized protein</fullName>
    </submittedName>
</protein>
<dbReference type="RefSeq" id="WP_168018245.1">
    <property type="nucleotide sequence ID" value="NZ_JAATEP010000053.1"/>
</dbReference>
<keyword evidence="2" id="KW-1185">Reference proteome</keyword>
<evidence type="ECO:0000313" key="2">
    <source>
        <dbReference type="Proteomes" id="UP000696294"/>
    </source>
</evidence>
<dbReference type="EMBL" id="JAATEP010000053">
    <property type="protein sequence ID" value="NJP96713.1"/>
    <property type="molecule type" value="Genomic_DNA"/>
</dbReference>
<name>A0ABX1BG27_9ACTN</name>
<reference evidence="1 2" key="1">
    <citation type="submission" date="2020-03" db="EMBL/GenBank/DDBJ databases">
        <title>WGS of actinomycetes isolated from Thailand.</title>
        <authorList>
            <person name="Thawai C."/>
        </authorList>
    </citation>
    <scope>NUCLEOTIDE SEQUENCE [LARGE SCALE GENOMIC DNA]</scope>
    <source>
        <strain evidence="1 2">FMUSA5-5</strain>
    </source>
</reference>
<evidence type="ECO:0000313" key="1">
    <source>
        <dbReference type="EMBL" id="NJP96713.1"/>
    </source>
</evidence>
<dbReference type="Proteomes" id="UP000696294">
    <property type="component" value="Unassembled WGS sequence"/>
</dbReference>
<proteinExistence type="predicted"/>
<accession>A0ABX1BG27</accession>
<gene>
    <name evidence="1" type="ORF">HCN51_46045</name>
</gene>
<organism evidence="1 2">
    <name type="scientific">Nonomuraea composti</name>
    <dbReference type="NCBI Taxonomy" id="2720023"/>
    <lineage>
        <taxon>Bacteria</taxon>
        <taxon>Bacillati</taxon>
        <taxon>Actinomycetota</taxon>
        <taxon>Actinomycetes</taxon>
        <taxon>Streptosporangiales</taxon>
        <taxon>Streptosporangiaceae</taxon>
        <taxon>Nonomuraea</taxon>
    </lineage>
</organism>
<comment type="caution">
    <text evidence="1">The sequence shown here is derived from an EMBL/GenBank/DDBJ whole genome shotgun (WGS) entry which is preliminary data.</text>
</comment>